<accession>A0ABU8NS71</accession>
<protein>
    <recommendedName>
        <fullName evidence="3">Polysaccharide deacetylase</fullName>
    </recommendedName>
</protein>
<gene>
    <name evidence="1" type="ORF">WAE58_21825</name>
</gene>
<keyword evidence="2" id="KW-1185">Reference proteome</keyword>
<reference evidence="1 2" key="1">
    <citation type="submission" date="2024-03" db="EMBL/GenBank/DDBJ databases">
        <title>Sequence of Lycoming College Course Isolates.</title>
        <authorList>
            <person name="Plotts O."/>
            <person name="Newman J."/>
        </authorList>
    </citation>
    <scope>NUCLEOTIDE SEQUENCE [LARGE SCALE GENOMIC DNA]</scope>
    <source>
        <strain evidence="1 2">CJB-3</strain>
    </source>
</reference>
<evidence type="ECO:0008006" key="3">
    <source>
        <dbReference type="Google" id="ProtNLM"/>
    </source>
</evidence>
<dbReference type="Proteomes" id="UP001378956">
    <property type="component" value="Unassembled WGS sequence"/>
</dbReference>
<dbReference type="RefSeq" id="WP_337717624.1">
    <property type="nucleotide sequence ID" value="NZ_JBBEUB010000009.1"/>
</dbReference>
<dbReference type="EMBL" id="JBBEUB010000009">
    <property type="protein sequence ID" value="MEJ2905100.1"/>
    <property type="molecule type" value="Genomic_DNA"/>
</dbReference>
<name>A0ABU8NS71_9SPHI</name>
<evidence type="ECO:0000313" key="1">
    <source>
        <dbReference type="EMBL" id="MEJ2905100.1"/>
    </source>
</evidence>
<comment type="caution">
    <text evidence="1">The sequence shown here is derived from an EMBL/GenBank/DDBJ whole genome shotgun (WGS) entry which is preliminary data.</text>
</comment>
<sequence>MAIIKGRRFFVVNGPVDPGEGDAIEITVTFASAPSSVSSAFPKMKFNKTKAILMEFDDDSIGLLTAYEKLSNIFYTDGCGNNKNFSLGLALNARNNYNDELWAGGLFSNKVTFAQAIALKPLGLAIYNHSYYHEPTGNNPIPSKNWTFPDKNFTEMDAFILERYGYKANVLVVPTNYAGYQLLARDNGYLCGLSEGTFDALTPYPSQFNALGSIANLPKQTYTAIKRTFSDNWTNAGAQWTALTNLVSGSNDFFNIGSHDIGDGTNFNSWIDSIKSQLGDTVLFQSMQEFMEYKHLKEYVTKTEAISGNSVKITLDYSTVPNQNISWYDLSLLLTSDKAITNVSINRSDFALSYNATTKLINVKKRKTVWT</sequence>
<proteinExistence type="predicted"/>
<evidence type="ECO:0000313" key="2">
    <source>
        <dbReference type="Proteomes" id="UP001378956"/>
    </source>
</evidence>
<organism evidence="1 2">
    <name type="scientific">Pedobacter panaciterrae</name>
    <dbReference type="NCBI Taxonomy" id="363849"/>
    <lineage>
        <taxon>Bacteria</taxon>
        <taxon>Pseudomonadati</taxon>
        <taxon>Bacteroidota</taxon>
        <taxon>Sphingobacteriia</taxon>
        <taxon>Sphingobacteriales</taxon>
        <taxon>Sphingobacteriaceae</taxon>
        <taxon>Pedobacter</taxon>
    </lineage>
</organism>